<sequence length="428" mass="45654">MIGIMIVFVNYLLLIVLPPMATSFPTLTSHNLCKPLSNPLHNPSCLAAVVGADTKFTVTSGRVLNPGSEGPGWWDNRCAAMPIVLPPSGDQKLWRCFYYGRASDKWNNDLPAFLPTGVSGLAESEDGLNWKRVRGPLEGGAILRPSEDEDTFDHVHLGLTDVIPNSEGGGYTGLYFGGSSEEINLGMGPGPIVGFKMRPGSASSPDGVNWSRLNSGQPILEVSDPPEFDSQFVSWPRALPISPSNPSTGDWLMTYHSLMPSGYDGVKAPRWAVGSAVSKSGGPLGPYEKLSSEPILKGGPLGSWDSSGIGTRHVVHSPSGPGLVMIYEGVGSDGRHRLGLATSPSGLEWTKVLDVGPEPGGPIFEGSPPEIDAWDNGNVGTPWLVKLDSGRWRLYYVGTSDKGRTVAIGAAESEHLFSCDWKRVDATC</sequence>
<evidence type="ECO:0000313" key="2">
    <source>
        <dbReference type="EMBL" id="GMH95124.1"/>
    </source>
</evidence>
<organism evidence="2 3">
    <name type="scientific">Triparma strigata</name>
    <dbReference type="NCBI Taxonomy" id="1606541"/>
    <lineage>
        <taxon>Eukaryota</taxon>
        <taxon>Sar</taxon>
        <taxon>Stramenopiles</taxon>
        <taxon>Ochrophyta</taxon>
        <taxon>Bolidophyceae</taxon>
        <taxon>Parmales</taxon>
        <taxon>Triparmaceae</taxon>
        <taxon>Triparma</taxon>
    </lineage>
</organism>
<keyword evidence="3" id="KW-1185">Reference proteome</keyword>
<dbReference type="EMBL" id="BRXY01000438">
    <property type="protein sequence ID" value="GMH95124.1"/>
    <property type="molecule type" value="Genomic_DNA"/>
</dbReference>
<keyword evidence="1" id="KW-0732">Signal</keyword>
<dbReference type="AlphaFoldDB" id="A0A9W7BWV4"/>
<dbReference type="Proteomes" id="UP001165085">
    <property type="component" value="Unassembled WGS sequence"/>
</dbReference>
<comment type="caution">
    <text evidence="2">The sequence shown here is derived from an EMBL/GenBank/DDBJ whole genome shotgun (WGS) entry which is preliminary data.</text>
</comment>
<reference evidence="3" key="1">
    <citation type="journal article" date="2023" name="Commun. Biol.">
        <title>Genome analysis of Parmales, the sister group of diatoms, reveals the evolutionary specialization of diatoms from phago-mixotrophs to photoautotrophs.</title>
        <authorList>
            <person name="Ban H."/>
            <person name="Sato S."/>
            <person name="Yoshikawa S."/>
            <person name="Yamada K."/>
            <person name="Nakamura Y."/>
            <person name="Ichinomiya M."/>
            <person name="Sato N."/>
            <person name="Blanc-Mathieu R."/>
            <person name="Endo H."/>
            <person name="Kuwata A."/>
            <person name="Ogata H."/>
        </authorList>
    </citation>
    <scope>NUCLEOTIDE SEQUENCE [LARGE SCALE GENOMIC DNA]</scope>
    <source>
        <strain evidence="3">NIES 3701</strain>
    </source>
</reference>
<evidence type="ECO:0000256" key="1">
    <source>
        <dbReference type="SAM" id="SignalP"/>
    </source>
</evidence>
<dbReference type="OrthoDB" id="3510at2759"/>
<evidence type="ECO:0000313" key="3">
    <source>
        <dbReference type="Proteomes" id="UP001165085"/>
    </source>
</evidence>
<dbReference type="PANTHER" id="PTHR35279">
    <property type="match status" value="1"/>
</dbReference>
<protein>
    <submittedName>
        <fullName evidence="2">Uncharacterized protein</fullName>
    </submittedName>
</protein>
<dbReference type="Gene3D" id="2.115.10.20">
    <property type="entry name" value="Glycosyl hydrolase domain, family 43"/>
    <property type="match status" value="2"/>
</dbReference>
<feature type="signal peptide" evidence="1">
    <location>
        <begin position="1"/>
        <end position="23"/>
    </location>
</feature>
<gene>
    <name evidence="2" type="ORF">TrST_g3255</name>
</gene>
<name>A0A9W7BWV4_9STRA</name>
<dbReference type="PANTHER" id="PTHR35279:SF4">
    <property type="entry name" value="GLYCOSYL HYDROLASE FAMILY 32 N-TERMINAL DOMAIN-CONTAINING PROTEIN"/>
    <property type="match status" value="1"/>
</dbReference>
<feature type="chain" id="PRO_5040911225" evidence="1">
    <location>
        <begin position="24"/>
        <end position="428"/>
    </location>
</feature>
<dbReference type="SUPFAM" id="SSF75005">
    <property type="entry name" value="Arabinanase/levansucrase/invertase"/>
    <property type="match status" value="2"/>
</dbReference>
<accession>A0A9W7BWV4</accession>
<dbReference type="InterPro" id="IPR023296">
    <property type="entry name" value="Glyco_hydro_beta-prop_sf"/>
</dbReference>
<proteinExistence type="predicted"/>